<dbReference type="Gene3D" id="2.40.50.100">
    <property type="match status" value="1"/>
</dbReference>
<dbReference type="InterPro" id="IPR050709">
    <property type="entry name" value="Biotin_Carboxyl_Carrier/Decarb"/>
</dbReference>
<dbReference type="PROSITE" id="PS50968">
    <property type="entry name" value="BIOTINYL_LIPOYL"/>
    <property type="match status" value="1"/>
</dbReference>
<evidence type="ECO:0000256" key="1">
    <source>
        <dbReference type="ARBA" id="ARBA00005194"/>
    </source>
</evidence>
<name>A0A9D9GZ41_9BACT</name>
<dbReference type="InterPro" id="IPR000089">
    <property type="entry name" value="Biotin_lipoyl"/>
</dbReference>
<dbReference type="GO" id="GO:0003989">
    <property type="term" value="F:acetyl-CoA carboxylase activity"/>
    <property type="evidence" value="ECO:0007669"/>
    <property type="project" value="InterPro"/>
</dbReference>
<dbReference type="PROSITE" id="PS00188">
    <property type="entry name" value="BIOTIN"/>
    <property type="match status" value="1"/>
</dbReference>
<comment type="caution">
    <text evidence="11">The sequence shown here is derived from an EMBL/GenBank/DDBJ whole genome shotgun (WGS) entry which is preliminary data.</text>
</comment>
<dbReference type="GO" id="GO:0006633">
    <property type="term" value="P:fatty acid biosynthetic process"/>
    <property type="evidence" value="ECO:0007669"/>
    <property type="project" value="UniProtKB-KW"/>
</dbReference>
<dbReference type="InterPro" id="IPR011053">
    <property type="entry name" value="Single_hybrid_motif"/>
</dbReference>
<dbReference type="PRINTS" id="PR01071">
    <property type="entry name" value="ACOABIOTINCC"/>
</dbReference>
<evidence type="ECO:0000256" key="5">
    <source>
        <dbReference type="ARBA" id="ARBA00023098"/>
    </source>
</evidence>
<evidence type="ECO:0000256" key="7">
    <source>
        <dbReference type="ARBA" id="ARBA00023267"/>
    </source>
</evidence>
<evidence type="ECO:0000256" key="8">
    <source>
        <dbReference type="RuleBase" id="RU364072"/>
    </source>
</evidence>
<keyword evidence="6 8" id="KW-0275">Fatty acid biosynthesis</keyword>
<dbReference type="EMBL" id="JADIND010000073">
    <property type="protein sequence ID" value="MBO8430401.1"/>
    <property type="molecule type" value="Genomic_DNA"/>
</dbReference>
<dbReference type="CDD" id="cd06850">
    <property type="entry name" value="biotinyl_domain"/>
    <property type="match status" value="1"/>
</dbReference>
<dbReference type="Pfam" id="PF00364">
    <property type="entry name" value="Biotin_lipoyl"/>
    <property type="match status" value="1"/>
</dbReference>
<dbReference type="SUPFAM" id="SSF51230">
    <property type="entry name" value="Single hybrid motif"/>
    <property type="match status" value="1"/>
</dbReference>
<accession>A0A9D9GZ41</accession>
<dbReference type="GO" id="GO:0009317">
    <property type="term" value="C:acetyl-CoA carboxylase complex"/>
    <property type="evidence" value="ECO:0007669"/>
    <property type="project" value="InterPro"/>
</dbReference>
<dbReference type="PANTHER" id="PTHR45266:SF3">
    <property type="entry name" value="OXALOACETATE DECARBOXYLASE ALPHA CHAIN"/>
    <property type="match status" value="1"/>
</dbReference>
<dbReference type="AlphaFoldDB" id="A0A9D9GZ41"/>
<evidence type="ECO:0000256" key="3">
    <source>
        <dbReference type="ARBA" id="ARBA00022516"/>
    </source>
</evidence>
<keyword evidence="5 8" id="KW-0443">Lipid metabolism</keyword>
<dbReference type="NCBIfam" id="TIGR00531">
    <property type="entry name" value="BCCP"/>
    <property type="match status" value="1"/>
</dbReference>
<keyword evidence="3 8" id="KW-0444">Lipid biosynthesis</keyword>
<comment type="function">
    <text evidence="8">This protein is a component of the acetyl coenzyme A carboxylase complex; first, biotin carboxylase catalyzes the carboxylation of the carrier protein and then the transcarboxylase transfers the carboxyl group to form malonyl-CoA.</text>
</comment>
<evidence type="ECO:0000256" key="6">
    <source>
        <dbReference type="ARBA" id="ARBA00023160"/>
    </source>
</evidence>
<evidence type="ECO:0000256" key="2">
    <source>
        <dbReference type="ARBA" id="ARBA00017562"/>
    </source>
</evidence>
<gene>
    <name evidence="11" type="primary">accB</name>
    <name evidence="11" type="ORF">IAC76_03365</name>
</gene>
<feature type="domain" description="Lipoyl-binding" evidence="10">
    <location>
        <begin position="73"/>
        <end position="149"/>
    </location>
</feature>
<reference evidence="11" key="2">
    <citation type="journal article" date="2021" name="PeerJ">
        <title>Extensive microbial diversity within the chicken gut microbiome revealed by metagenomics and culture.</title>
        <authorList>
            <person name="Gilroy R."/>
            <person name="Ravi A."/>
            <person name="Getino M."/>
            <person name="Pursley I."/>
            <person name="Horton D.L."/>
            <person name="Alikhan N.F."/>
            <person name="Baker D."/>
            <person name="Gharbi K."/>
            <person name="Hall N."/>
            <person name="Watson M."/>
            <person name="Adriaenssens E.M."/>
            <person name="Foster-Nyarko E."/>
            <person name="Jarju S."/>
            <person name="Secka A."/>
            <person name="Antonio M."/>
            <person name="Oren A."/>
            <person name="Chaudhuri R.R."/>
            <person name="La Ragione R."/>
            <person name="Hildebrand F."/>
            <person name="Pallen M.J."/>
        </authorList>
    </citation>
    <scope>NUCLEOTIDE SEQUENCE</scope>
    <source>
        <strain evidence="11">10192</strain>
    </source>
</reference>
<dbReference type="FunFam" id="2.40.50.100:FF:000003">
    <property type="entry name" value="Acetyl-CoA carboxylase biotin carboxyl carrier protein"/>
    <property type="match status" value="1"/>
</dbReference>
<reference evidence="11" key="1">
    <citation type="submission" date="2020-10" db="EMBL/GenBank/DDBJ databases">
        <authorList>
            <person name="Gilroy R."/>
        </authorList>
    </citation>
    <scope>NUCLEOTIDE SEQUENCE</scope>
    <source>
        <strain evidence="11">10192</strain>
    </source>
</reference>
<evidence type="ECO:0000313" key="12">
    <source>
        <dbReference type="Proteomes" id="UP000823632"/>
    </source>
</evidence>
<keyword evidence="7 8" id="KW-0092">Biotin</keyword>
<evidence type="ECO:0000259" key="10">
    <source>
        <dbReference type="PROSITE" id="PS50968"/>
    </source>
</evidence>
<protein>
    <recommendedName>
        <fullName evidence="2 8">Biotin carboxyl carrier protein of acetyl-CoA carboxylase</fullName>
    </recommendedName>
</protein>
<evidence type="ECO:0000256" key="4">
    <source>
        <dbReference type="ARBA" id="ARBA00022832"/>
    </source>
</evidence>
<proteinExistence type="predicted"/>
<sequence length="149" mass="15728">MKFDIEYVEKLAKVLADNSLTEISLEDGEQAITLRKEVMALAAAPVPAAAPQTTAAPASAEQPAASAEPAKKGKPITSPMVGTFYSAPSPDAKPFVEVGQTISQGDVVCIVEAMKLMNEIEAECSGKIVEICVKDGQPVEFGQVLMYVE</sequence>
<feature type="compositionally biased region" description="Low complexity" evidence="9">
    <location>
        <begin position="51"/>
        <end position="68"/>
    </location>
</feature>
<organism evidence="11 12">
    <name type="scientific">Candidatus Scatousia excrementipullorum</name>
    <dbReference type="NCBI Taxonomy" id="2840936"/>
    <lineage>
        <taxon>Bacteria</taxon>
        <taxon>Candidatus Scatousia</taxon>
    </lineage>
</organism>
<dbReference type="Proteomes" id="UP000823632">
    <property type="component" value="Unassembled WGS sequence"/>
</dbReference>
<dbReference type="InterPro" id="IPR001249">
    <property type="entry name" value="AcCoA_biotinCC"/>
</dbReference>
<comment type="pathway">
    <text evidence="1 8">Lipid metabolism; fatty acid biosynthesis.</text>
</comment>
<dbReference type="PANTHER" id="PTHR45266">
    <property type="entry name" value="OXALOACETATE DECARBOXYLASE ALPHA CHAIN"/>
    <property type="match status" value="1"/>
</dbReference>
<evidence type="ECO:0000313" key="11">
    <source>
        <dbReference type="EMBL" id="MBO8430401.1"/>
    </source>
</evidence>
<dbReference type="NCBIfam" id="NF005457">
    <property type="entry name" value="PRK07051.1"/>
    <property type="match status" value="1"/>
</dbReference>
<dbReference type="InterPro" id="IPR001882">
    <property type="entry name" value="Biotin_BS"/>
</dbReference>
<keyword evidence="4 8" id="KW-0276">Fatty acid metabolism</keyword>
<evidence type="ECO:0000256" key="9">
    <source>
        <dbReference type="SAM" id="MobiDB-lite"/>
    </source>
</evidence>
<feature type="region of interest" description="Disordered" evidence="9">
    <location>
        <begin position="51"/>
        <end position="76"/>
    </location>
</feature>